<dbReference type="EMBL" id="CP144700">
    <property type="protein sequence ID" value="WVZ25790.1"/>
    <property type="molecule type" value="Genomic_DNA"/>
</dbReference>
<keyword evidence="3" id="KW-1185">Reference proteome</keyword>
<accession>A0AAQ3PGK4</accession>
<feature type="compositionally biased region" description="Polar residues" evidence="1">
    <location>
        <begin position="184"/>
        <end position="194"/>
    </location>
</feature>
<sequence>MSFGRGSKVSGSGVVSTPLVTKEDKNTFVVNKYFHYDGSSENVEKGNMFLNSGSPLTILPTQFYDRVVVEVKNQVAMTLVGDDPDLGIQLCYRTKNNLLKSNTGFYTGLANNDYIQCPSNPSSKCTIMEFIEAPRKNINLLSNPKPKYSCTTKPELQQESPILQSEPMSNNPQRVTNTLHRMPSLSQQTSQVTKPSIKRNSLHRMPSLQDQSRSTFFVQIMIKQSAQLTSPFESLSRKITTETKLSIKQVYSRFESPFYKRRLRLSSRKRSRGHRRRDGFSLQWVASVTRSGSVLAPYGIRDKPATFCVATVVPLSSNNRTNFLVVLHPPNYVAHSPFSLSKPDERVLVKDTQTLNRPGWSAWIVGLDDRSGGWSPWMIGLVIDLDGACVPYGLLGTIRPTIQFDQPLGRPSMATGHPISTSLCQPSPYILIRIVATLTIRSNLASTTQPYVKGIPTGLTEGRRPWILTKGIPVGLIKGRRPWIFTKGISTGLTEGWRPWIFTKGIRPFGLNYSAFRPQRYSIIRAQLLALPWPHKYLAKFSLKCSALTIRPYLGLSEIWPQVFSLNRSAIPWPQRLGLPWLDKRRNMKSGSNLSSRTEKQRKKQIYLRTLGFKG</sequence>
<dbReference type="Proteomes" id="UP001374535">
    <property type="component" value="Chromosome 1"/>
</dbReference>
<dbReference type="SUPFAM" id="SSF50630">
    <property type="entry name" value="Acid proteases"/>
    <property type="match status" value="1"/>
</dbReference>
<evidence type="ECO:0000256" key="1">
    <source>
        <dbReference type="SAM" id="MobiDB-lite"/>
    </source>
</evidence>
<reference evidence="2 3" key="1">
    <citation type="journal article" date="2023" name="Life. Sci Alliance">
        <title>Evolutionary insights into 3D genome organization and epigenetic landscape of Vigna mungo.</title>
        <authorList>
            <person name="Junaid A."/>
            <person name="Singh B."/>
            <person name="Bhatia S."/>
        </authorList>
    </citation>
    <scope>NUCLEOTIDE SEQUENCE [LARGE SCALE GENOMIC DNA]</scope>
    <source>
        <strain evidence="2">Urdbean</strain>
    </source>
</reference>
<protein>
    <submittedName>
        <fullName evidence="2">Uncharacterized protein</fullName>
    </submittedName>
</protein>
<gene>
    <name evidence="2" type="ORF">V8G54_004334</name>
</gene>
<dbReference type="AlphaFoldDB" id="A0AAQ3PGK4"/>
<evidence type="ECO:0000313" key="3">
    <source>
        <dbReference type="Proteomes" id="UP001374535"/>
    </source>
</evidence>
<proteinExistence type="predicted"/>
<organism evidence="2 3">
    <name type="scientific">Vigna mungo</name>
    <name type="common">Black gram</name>
    <name type="synonym">Phaseolus mungo</name>
    <dbReference type="NCBI Taxonomy" id="3915"/>
    <lineage>
        <taxon>Eukaryota</taxon>
        <taxon>Viridiplantae</taxon>
        <taxon>Streptophyta</taxon>
        <taxon>Embryophyta</taxon>
        <taxon>Tracheophyta</taxon>
        <taxon>Spermatophyta</taxon>
        <taxon>Magnoliopsida</taxon>
        <taxon>eudicotyledons</taxon>
        <taxon>Gunneridae</taxon>
        <taxon>Pentapetalae</taxon>
        <taxon>rosids</taxon>
        <taxon>fabids</taxon>
        <taxon>Fabales</taxon>
        <taxon>Fabaceae</taxon>
        <taxon>Papilionoideae</taxon>
        <taxon>50 kb inversion clade</taxon>
        <taxon>NPAAA clade</taxon>
        <taxon>indigoferoid/millettioid clade</taxon>
        <taxon>Phaseoleae</taxon>
        <taxon>Vigna</taxon>
    </lineage>
</organism>
<name>A0AAQ3PGK4_VIGMU</name>
<feature type="region of interest" description="Disordered" evidence="1">
    <location>
        <begin position="184"/>
        <end position="205"/>
    </location>
</feature>
<dbReference type="Gene3D" id="2.40.70.10">
    <property type="entry name" value="Acid Proteases"/>
    <property type="match status" value="1"/>
</dbReference>
<evidence type="ECO:0000313" key="2">
    <source>
        <dbReference type="EMBL" id="WVZ25790.1"/>
    </source>
</evidence>
<dbReference type="InterPro" id="IPR021109">
    <property type="entry name" value="Peptidase_aspartic_dom_sf"/>
</dbReference>